<reference evidence="3 4" key="1">
    <citation type="journal article" date="2021" name="Plant Biotechnol. J.">
        <title>Multi-omics assisted identification of the key and species-specific regulatory components of drought-tolerant mechanisms in Gossypium stocksii.</title>
        <authorList>
            <person name="Yu D."/>
            <person name="Ke L."/>
            <person name="Zhang D."/>
            <person name="Wu Y."/>
            <person name="Sun Y."/>
            <person name="Mei J."/>
            <person name="Sun J."/>
            <person name="Sun Y."/>
        </authorList>
    </citation>
    <scope>NUCLEOTIDE SEQUENCE [LARGE SCALE GENOMIC DNA]</scope>
    <source>
        <strain evidence="4">cv. E1</strain>
        <tissue evidence="3">Leaf</tissue>
    </source>
</reference>
<dbReference type="InterPro" id="IPR036875">
    <property type="entry name" value="Znf_CCHC_sf"/>
</dbReference>
<keyword evidence="1" id="KW-0863">Zinc-finger</keyword>
<organism evidence="3 4">
    <name type="scientific">Gossypium stocksii</name>
    <dbReference type="NCBI Taxonomy" id="47602"/>
    <lineage>
        <taxon>Eukaryota</taxon>
        <taxon>Viridiplantae</taxon>
        <taxon>Streptophyta</taxon>
        <taxon>Embryophyta</taxon>
        <taxon>Tracheophyta</taxon>
        <taxon>Spermatophyta</taxon>
        <taxon>Magnoliopsida</taxon>
        <taxon>eudicotyledons</taxon>
        <taxon>Gunneridae</taxon>
        <taxon>Pentapetalae</taxon>
        <taxon>rosids</taxon>
        <taxon>malvids</taxon>
        <taxon>Malvales</taxon>
        <taxon>Malvaceae</taxon>
        <taxon>Malvoideae</taxon>
        <taxon>Gossypium</taxon>
    </lineage>
</organism>
<dbReference type="PROSITE" id="PS50158">
    <property type="entry name" value="ZF_CCHC"/>
    <property type="match status" value="1"/>
</dbReference>
<evidence type="ECO:0000313" key="3">
    <source>
        <dbReference type="EMBL" id="KAH1114491.1"/>
    </source>
</evidence>
<dbReference type="GO" id="GO:0003676">
    <property type="term" value="F:nucleic acid binding"/>
    <property type="evidence" value="ECO:0007669"/>
    <property type="project" value="InterPro"/>
</dbReference>
<sequence>MKPKEDIKTMSNRFTIIINWLKSYGKTYLNEEVVRKMLKSLPKSLKAKVTAIEEAQNLETLSLDQLIGSLLTHEMRLKEGVEEEKVEKKKISVALKSTIIKESESSDKNKEMTMFPKRFKRFMKSNKKTRFQRKEGLKLESTKEKDPIICYKCKKPRHIKFNCPQWKKKESSKQKHKANVVSWSDEDSSNEEEQEVANFCLMAIEDSKVTCNSSSSIPYCFNELQDTYDELGLEFEVMISKYRENISK</sequence>
<dbReference type="Pfam" id="PF14223">
    <property type="entry name" value="Retrotran_gag_2"/>
    <property type="match status" value="1"/>
</dbReference>
<keyword evidence="1" id="KW-0862">Zinc</keyword>
<proteinExistence type="predicted"/>
<dbReference type="EMBL" id="JAIQCV010000003">
    <property type="protein sequence ID" value="KAH1114491.1"/>
    <property type="molecule type" value="Genomic_DNA"/>
</dbReference>
<feature type="domain" description="CCHC-type" evidence="2">
    <location>
        <begin position="150"/>
        <end position="165"/>
    </location>
</feature>
<evidence type="ECO:0000313" key="4">
    <source>
        <dbReference type="Proteomes" id="UP000828251"/>
    </source>
</evidence>
<dbReference type="SUPFAM" id="SSF57756">
    <property type="entry name" value="Retrovirus zinc finger-like domains"/>
    <property type="match status" value="1"/>
</dbReference>
<gene>
    <name evidence="3" type="ORF">J1N35_007869</name>
</gene>
<evidence type="ECO:0000259" key="2">
    <source>
        <dbReference type="PROSITE" id="PS50158"/>
    </source>
</evidence>
<accession>A0A9D3W824</accession>
<keyword evidence="4" id="KW-1185">Reference proteome</keyword>
<dbReference type="GO" id="GO:0008270">
    <property type="term" value="F:zinc ion binding"/>
    <property type="evidence" value="ECO:0007669"/>
    <property type="project" value="UniProtKB-KW"/>
</dbReference>
<evidence type="ECO:0000256" key="1">
    <source>
        <dbReference type="PROSITE-ProRule" id="PRU00047"/>
    </source>
</evidence>
<name>A0A9D3W824_9ROSI</name>
<dbReference type="SMART" id="SM00343">
    <property type="entry name" value="ZnF_C2HC"/>
    <property type="match status" value="1"/>
</dbReference>
<dbReference type="InterPro" id="IPR001878">
    <property type="entry name" value="Znf_CCHC"/>
</dbReference>
<dbReference type="Proteomes" id="UP000828251">
    <property type="component" value="Unassembled WGS sequence"/>
</dbReference>
<keyword evidence="1" id="KW-0479">Metal-binding</keyword>
<dbReference type="OrthoDB" id="1932348at2759"/>
<dbReference type="AlphaFoldDB" id="A0A9D3W824"/>
<protein>
    <recommendedName>
        <fullName evidence="2">CCHC-type domain-containing protein</fullName>
    </recommendedName>
</protein>
<comment type="caution">
    <text evidence="3">The sequence shown here is derived from an EMBL/GenBank/DDBJ whole genome shotgun (WGS) entry which is preliminary data.</text>
</comment>